<gene>
    <name evidence="5" type="ORF">D7M11_16745</name>
</gene>
<keyword evidence="6" id="KW-1185">Reference proteome</keyword>
<evidence type="ECO:0000256" key="1">
    <source>
        <dbReference type="ARBA" id="ARBA00022553"/>
    </source>
</evidence>
<evidence type="ECO:0000313" key="6">
    <source>
        <dbReference type="Proteomes" id="UP000282311"/>
    </source>
</evidence>
<dbReference type="SUPFAM" id="SSF55890">
    <property type="entry name" value="Sporulation response regulatory protein Spo0B"/>
    <property type="match status" value="1"/>
</dbReference>
<comment type="caution">
    <text evidence="5">The sequence shown here is derived from an EMBL/GenBank/DDBJ whole genome shotgun (WGS) entry which is preliminary data.</text>
</comment>
<proteinExistence type="predicted"/>
<keyword evidence="3" id="KW-0418">Kinase</keyword>
<dbReference type="RefSeq" id="WP_120748383.1">
    <property type="nucleotide sequence ID" value="NZ_RBAH01000011.1"/>
</dbReference>
<dbReference type="InterPro" id="IPR016120">
    <property type="entry name" value="Sig_transdc_His_kin_SpoOB"/>
</dbReference>
<feature type="domain" description="SpoOB alpha-helical" evidence="4">
    <location>
        <begin position="25"/>
        <end position="74"/>
    </location>
</feature>
<dbReference type="AlphaFoldDB" id="A0A3B0CHK4"/>
<evidence type="ECO:0000256" key="2">
    <source>
        <dbReference type="ARBA" id="ARBA00022679"/>
    </source>
</evidence>
<dbReference type="OrthoDB" id="2375606at2"/>
<evidence type="ECO:0000313" key="5">
    <source>
        <dbReference type="EMBL" id="RKN83839.1"/>
    </source>
</evidence>
<dbReference type="Gene3D" id="1.10.287.130">
    <property type="match status" value="1"/>
</dbReference>
<keyword evidence="2" id="KW-0808">Transferase</keyword>
<accession>A0A3B0CHK4</accession>
<reference evidence="5 6" key="1">
    <citation type="journal article" date="2007" name="Int. J. Syst. Evol. Microbiol.">
        <title>Paenibacillus ginsengarvi sp. nov., isolated from soil from ginseng cultivation.</title>
        <authorList>
            <person name="Yoon M.H."/>
            <person name="Ten L.N."/>
            <person name="Im W.T."/>
        </authorList>
    </citation>
    <scope>NUCLEOTIDE SEQUENCE [LARGE SCALE GENOMIC DNA]</scope>
    <source>
        <strain evidence="5 6">KCTC 13059</strain>
    </source>
</reference>
<protein>
    <recommendedName>
        <fullName evidence="4">SpoOB alpha-helical domain-containing protein</fullName>
    </recommendedName>
</protein>
<evidence type="ECO:0000259" key="4">
    <source>
        <dbReference type="Pfam" id="PF14689"/>
    </source>
</evidence>
<dbReference type="Pfam" id="PF14689">
    <property type="entry name" value="SPOB_a"/>
    <property type="match status" value="1"/>
</dbReference>
<name>A0A3B0CHK4_9BACL</name>
<dbReference type="EMBL" id="RBAH01000011">
    <property type="protein sequence ID" value="RKN83839.1"/>
    <property type="molecule type" value="Genomic_DNA"/>
</dbReference>
<evidence type="ECO:0000256" key="3">
    <source>
        <dbReference type="ARBA" id="ARBA00022777"/>
    </source>
</evidence>
<dbReference type="GO" id="GO:0000155">
    <property type="term" value="F:phosphorelay sensor kinase activity"/>
    <property type="evidence" value="ECO:0007669"/>
    <property type="project" value="InterPro"/>
</dbReference>
<dbReference type="InterPro" id="IPR039506">
    <property type="entry name" value="SPOB_a"/>
</dbReference>
<sequence length="205" mass="23608">MKPNAERYESDQANGQYGEQEQLFVQTINHLRHDWMNDVQVLYGYLKMKKYDKMHDYMEIVKEKMLQENCISKLGVPALILYLQSFRVRCRWVRLDVELESGFQLDMLTIDGRLVADTVIAVIETFVRKAVPNADGELNRILLQMGVREHLLVIGFHYTGGYDRKGLKQELVNLSLSCGIGRLIEGEATYEEDGAVVEIYMPLGT</sequence>
<dbReference type="Proteomes" id="UP000282311">
    <property type="component" value="Unassembled WGS sequence"/>
</dbReference>
<organism evidence="5 6">
    <name type="scientific">Paenibacillus ginsengarvi</name>
    <dbReference type="NCBI Taxonomy" id="400777"/>
    <lineage>
        <taxon>Bacteria</taxon>
        <taxon>Bacillati</taxon>
        <taxon>Bacillota</taxon>
        <taxon>Bacilli</taxon>
        <taxon>Bacillales</taxon>
        <taxon>Paenibacillaceae</taxon>
        <taxon>Paenibacillus</taxon>
    </lineage>
</organism>
<keyword evidence="1" id="KW-0597">Phosphoprotein</keyword>